<feature type="compositionally biased region" description="Low complexity" evidence="1">
    <location>
        <begin position="42"/>
        <end position="66"/>
    </location>
</feature>
<sequence>MMRGSRYRGRGRTRSWVAAAVLASAVTVAGCGGQEVPPPPAGSSTGTAAGTPATPPAGTSPTGTPGETVKADDPAPDEVLVEVNVDGGIAGVVNQLVVRQDGSYTVRHGTTSSRHGRMTPAQVAGLRAALEDPAYAKVPARPAGEPAHDGFRYIVTYKHRLVVATDGGIAPALGRVFAALPEGGPPTGP</sequence>
<accession>A0ABW6YCY3</accession>
<evidence type="ECO:0000313" key="4">
    <source>
        <dbReference type="Proteomes" id="UP001603013"/>
    </source>
</evidence>
<dbReference type="Proteomes" id="UP001603013">
    <property type="component" value="Unassembled WGS sequence"/>
</dbReference>
<evidence type="ECO:0000256" key="1">
    <source>
        <dbReference type="SAM" id="MobiDB-lite"/>
    </source>
</evidence>
<reference evidence="3 4" key="1">
    <citation type="submission" date="2024-10" db="EMBL/GenBank/DDBJ databases">
        <title>The Natural Products Discovery Center: Release of the First 8490 Sequenced Strains for Exploring Actinobacteria Biosynthetic Diversity.</title>
        <authorList>
            <person name="Kalkreuter E."/>
            <person name="Kautsar S.A."/>
            <person name="Yang D."/>
            <person name="Bader C.D."/>
            <person name="Teijaro C.N."/>
            <person name="Fluegel L."/>
            <person name="Davis C.M."/>
            <person name="Simpson J.R."/>
            <person name="Lauterbach L."/>
            <person name="Steele A.D."/>
            <person name="Gui C."/>
            <person name="Meng S."/>
            <person name="Li G."/>
            <person name="Viehrig K."/>
            <person name="Ye F."/>
            <person name="Su P."/>
            <person name="Kiefer A.F."/>
            <person name="Nichols A."/>
            <person name="Cepeda A.J."/>
            <person name="Yan W."/>
            <person name="Fan B."/>
            <person name="Jiang Y."/>
            <person name="Adhikari A."/>
            <person name="Zheng C.-J."/>
            <person name="Schuster L."/>
            <person name="Cowan T.M."/>
            <person name="Smanski M.J."/>
            <person name="Chevrette M.G."/>
            <person name="De Carvalho L.P.S."/>
            <person name="Shen B."/>
        </authorList>
    </citation>
    <scope>NUCLEOTIDE SEQUENCE [LARGE SCALE GENOMIC DNA]</scope>
    <source>
        <strain evidence="3 4">NPDC015755</strain>
    </source>
</reference>
<feature type="chain" id="PRO_5046559466" description="Lipoprotein" evidence="2">
    <location>
        <begin position="30"/>
        <end position="189"/>
    </location>
</feature>
<organism evidence="3 4">
    <name type="scientific">Streptomyces lateritius</name>
    <dbReference type="NCBI Taxonomy" id="67313"/>
    <lineage>
        <taxon>Bacteria</taxon>
        <taxon>Bacillati</taxon>
        <taxon>Actinomycetota</taxon>
        <taxon>Actinomycetes</taxon>
        <taxon>Kitasatosporales</taxon>
        <taxon>Streptomycetaceae</taxon>
        <taxon>Streptomyces</taxon>
    </lineage>
</organism>
<evidence type="ECO:0008006" key="5">
    <source>
        <dbReference type="Google" id="ProtNLM"/>
    </source>
</evidence>
<dbReference type="PROSITE" id="PS51257">
    <property type="entry name" value="PROKAR_LIPOPROTEIN"/>
    <property type="match status" value="1"/>
</dbReference>
<dbReference type="EMBL" id="JBIBSM010000007">
    <property type="protein sequence ID" value="MFF8277605.1"/>
    <property type="molecule type" value="Genomic_DNA"/>
</dbReference>
<dbReference type="RefSeq" id="WP_391934873.1">
    <property type="nucleotide sequence ID" value="NZ_JBIBSM010000007.1"/>
</dbReference>
<protein>
    <recommendedName>
        <fullName evidence="5">Lipoprotein</fullName>
    </recommendedName>
</protein>
<feature type="region of interest" description="Disordered" evidence="1">
    <location>
        <begin position="33"/>
        <end position="73"/>
    </location>
</feature>
<name>A0ABW6YCY3_9ACTN</name>
<keyword evidence="4" id="KW-1185">Reference proteome</keyword>
<evidence type="ECO:0000313" key="3">
    <source>
        <dbReference type="EMBL" id="MFF8277605.1"/>
    </source>
</evidence>
<keyword evidence="2" id="KW-0732">Signal</keyword>
<gene>
    <name evidence="3" type="ORF">ACF05T_16065</name>
</gene>
<comment type="caution">
    <text evidence="3">The sequence shown here is derived from an EMBL/GenBank/DDBJ whole genome shotgun (WGS) entry which is preliminary data.</text>
</comment>
<feature type="signal peptide" evidence="2">
    <location>
        <begin position="1"/>
        <end position="29"/>
    </location>
</feature>
<evidence type="ECO:0000256" key="2">
    <source>
        <dbReference type="SAM" id="SignalP"/>
    </source>
</evidence>
<proteinExistence type="predicted"/>